<gene>
    <name evidence="2" type="ORF">D9611_010568</name>
</gene>
<evidence type="ECO:0000313" key="3">
    <source>
        <dbReference type="Proteomes" id="UP000541558"/>
    </source>
</evidence>
<name>A0A8H5FB72_9AGAR</name>
<comment type="caution">
    <text evidence="2">The sequence shown here is derived from an EMBL/GenBank/DDBJ whole genome shotgun (WGS) entry which is preliminary data.</text>
</comment>
<protein>
    <submittedName>
        <fullName evidence="2">Uncharacterized protein</fullName>
    </submittedName>
</protein>
<proteinExistence type="predicted"/>
<keyword evidence="3" id="KW-1185">Reference proteome</keyword>
<evidence type="ECO:0000313" key="2">
    <source>
        <dbReference type="EMBL" id="KAF5330222.1"/>
    </source>
</evidence>
<dbReference type="Proteomes" id="UP000541558">
    <property type="component" value="Unassembled WGS sequence"/>
</dbReference>
<organism evidence="2 3">
    <name type="scientific">Ephemerocybe angulata</name>
    <dbReference type="NCBI Taxonomy" id="980116"/>
    <lineage>
        <taxon>Eukaryota</taxon>
        <taxon>Fungi</taxon>
        <taxon>Dikarya</taxon>
        <taxon>Basidiomycota</taxon>
        <taxon>Agaricomycotina</taxon>
        <taxon>Agaricomycetes</taxon>
        <taxon>Agaricomycetidae</taxon>
        <taxon>Agaricales</taxon>
        <taxon>Agaricineae</taxon>
        <taxon>Psathyrellaceae</taxon>
        <taxon>Ephemerocybe</taxon>
    </lineage>
</organism>
<dbReference type="EMBL" id="JAACJK010000116">
    <property type="protein sequence ID" value="KAF5330222.1"/>
    <property type="molecule type" value="Genomic_DNA"/>
</dbReference>
<feature type="region of interest" description="Disordered" evidence="1">
    <location>
        <begin position="1"/>
        <end position="44"/>
    </location>
</feature>
<reference evidence="2 3" key="1">
    <citation type="journal article" date="2020" name="ISME J.">
        <title>Uncovering the hidden diversity of litter-decomposition mechanisms in mushroom-forming fungi.</title>
        <authorList>
            <person name="Floudas D."/>
            <person name="Bentzer J."/>
            <person name="Ahren D."/>
            <person name="Johansson T."/>
            <person name="Persson P."/>
            <person name="Tunlid A."/>
        </authorList>
    </citation>
    <scope>NUCLEOTIDE SEQUENCE [LARGE SCALE GENOMIC DNA]</scope>
    <source>
        <strain evidence="2 3">CBS 175.51</strain>
    </source>
</reference>
<sequence>MSAMENAFRAKPGRSGSGALDVHSDGEGQNRHGLGGTEGNGVGVGPPWVTNRRCEVCGPWPARTAGLMLSLTNWPTSGVVLDVYGDDSVASGELGGVEGYGSQIVSGTCVGRDARGRRGYVGAFRANLGRSSLTNDGAVDVYDCGEGQRYGGLGRTEGAGAGLWAPMGQILIVVHLPGPVQRACAMGLRINKRLVSNGAGNLKRVNRRTLAILGRLGVGVEL</sequence>
<dbReference type="AlphaFoldDB" id="A0A8H5FB72"/>
<feature type="compositionally biased region" description="Gly residues" evidence="1">
    <location>
        <begin position="33"/>
        <end position="44"/>
    </location>
</feature>
<evidence type="ECO:0000256" key="1">
    <source>
        <dbReference type="SAM" id="MobiDB-lite"/>
    </source>
</evidence>
<accession>A0A8H5FB72</accession>